<evidence type="ECO:0000313" key="2">
    <source>
        <dbReference type="EMBL" id="SVD74469.1"/>
    </source>
</evidence>
<dbReference type="Gene3D" id="3.40.190.10">
    <property type="entry name" value="Periplasmic binding protein-like II"/>
    <property type="match status" value="1"/>
</dbReference>
<keyword evidence="1" id="KW-0812">Transmembrane</keyword>
<keyword evidence="1" id="KW-0472">Membrane</keyword>
<feature type="transmembrane region" description="Helical" evidence="1">
    <location>
        <begin position="12"/>
        <end position="35"/>
    </location>
</feature>
<accession>A0A382XUD9</accession>
<organism evidence="2">
    <name type="scientific">marine metagenome</name>
    <dbReference type="NCBI Taxonomy" id="408172"/>
    <lineage>
        <taxon>unclassified sequences</taxon>
        <taxon>metagenomes</taxon>
        <taxon>ecological metagenomes</taxon>
    </lineage>
</organism>
<proteinExistence type="predicted"/>
<name>A0A382XUD9_9ZZZZ</name>
<protein>
    <submittedName>
        <fullName evidence="2">Uncharacterized protein</fullName>
    </submittedName>
</protein>
<keyword evidence="1" id="KW-1133">Transmembrane helix</keyword>
<dbReference type="EMBL" id="UINC01170431">
    <property type="protein sequence ID" value="SVD74469.1"/>
    <property type="molecule type" value="Genomic_DNA"/>
</dbReference>
<evidence type="ECO:0000256" key="1">
    <source>
        <dbReference type="SAM" id="Phobius"/>
    </source>
</evidence>
<sequence>MESKILKSLNFRAFLFPFLMVLFFVTLGFLAWLLFDKFEEEDSKPTENLIVSATPEKPTSTPTQTKMLPLKTSIHDGLRGSDLPPGLPDDTILVSSSERTDVVFFLSPPKRIVKEWYVPVVAMGVGIDSISKANLLKILGGSVTNWEDVGGLSGSIRVITGPFAELGPFEDLFDLSLVEQFESYEKLFKVMTFQSGTIAFVPIDQIVPSV</sequence>
<reference evidence="2" key="1">
    <citation type="submission" date="2018-05" db="EMBL/GenBank/DDBJ databases">
        <authorList>
            <person name="Lanie J.A."/>
            <person name="Ng W.-L."/>
            <person name="Kazmierczak K.M."/>
            <person name="Andrzejewski T.M."/>
            <person name="Davidsen T.M."/>
            <person name="Wayne K.J."/>
            <person name="Tettelin H."/>
            <person name="Glass J.I."/>
            <person name="Rusch D."/>
            <person name="Podicherti R."/>
            <person name="Tsui H.-C.T."/>
            <person name="Winkler M.E."/>
        </authorList>
    </citation>
    <scope>NUCLEOTIDE SEQUENCE</scope>
</reference>
<feature type="non-terminal residue" evidence="2">
    <location>
        <position position="210"/>
    </location>
</feature>
<dbReference type="AlphaFoldDB" id="A0A382XUD9"/>
<gene>
    <name evidence="2" type="ORF">METZ01_LOCUS427323</name>
</gene>